<gene>
    <name evidence="2" type="ORF">NDU88_009414</name>
</gene>
<name>A0AAV7P0X0_PLEWA</name>
<feature type="signal peptide" evidence="1">
    <location>
        <begin position="1"/>
        <end position="22"/>
    </location>
</feature>
<proteinExistence type="predicted"/>
<comment type="caution">
    <text evidence="2">The sequence shown here is derived from an EMBL/GenBank/DDBJ whole genome shotgun (WGS) entry which is preliminary data.</text>
</comment>
<keyword evidence="3" id="KW-1185">Reference proteome</keyword>
<feature type="chain" id="PRO_5044023600" description="WAP domain-containing protein" evidence="1">
    <location>
        <begin position="23"/>
        <end position="100"/>
    </location>
</feature>
<evidence type="ECO:0000313" key="3">
    <source>
        <dbReference type="Proteomes" id="UP001066276"/>
    </source>
</evidence>
<dbReference type="EMBL" id="JANPWB010000012">
    <property type="protein sequence ID" value="KAJ1121301.1"/>
    <property type="molecule type" value="Genomic_DNA"/>
</dbReference>
<reference evidence="2" key="1">
    <citation type="journal article" date="2022" name="bioRxiv">
        <title>Sequencing and chromosome-scale assembly of the giantPleurodeles waltlgenome.</title>
        <authorList>
            <person name="Brown T."/>
            <person name="Elewa A."/>
            <person name="Iarovenko S."/>
            <person name="Subramanian E."/>
            <person name="Araus A.J."/>
            <person name="Petzold A."/>
            <person name="Susuki M."/>
            <person name="Suzuki K.-i.T."/>
            <person name="Hayashi T."/>
            <person name="Toyoda A."/>
            <person name="Oliveira C."/>
            <person name="Osipova E."/>
            <person name="Leigh N.D."/>
            <person name="Simon A."/>
            <person name="Yun M.H."/>
        </authorList>
    </citation>
    <scope>NUCLEOTIDE SEQUENCE</scope>
    <source>
        <strain evidence="2">20211129_DDA</strain>
        <tissue evidence="2">Liver</tissue>
    </source>
</reference>
<dbReference type="AlphaFoldDB" id="A0AAV7P0X0"/>
<protein>
    <recommendedName>
        <fullName evidence="4">WAP domain-containing protein</fullName>
    </recommendedName>
</protein>
<keyword evidence="1" id="KW-0732">Signal</keyword>
<dbReference type="Proteomes" id="UP001066276">
    <property type="component" value="Chromosome 8"/>
</dbReference>
<accession>A0AAV7P0X0</accession>
<evidence type="ECO:0008006" key="4">
    <source>
        <dbReference type="Google" id="ProtNLM"/>
    </source>
</evidence>
<evidence type="ECO:0000313" key="2">
    <source>
        <dbReference type="EMBL" id="KAJ1121301.1"/>
    </source>
</evidence>
<evidence type="ECO:0000256" key="1">
    <source>
        <dbReference type="SAM" id="SignalP"/>
    </source>
</evidence>
<sequence>MKAAGSILILAGLTLWAGAGSATPVGPRFDICPPDLQCMPQGPMLMPSLSHECFFRKDCSPNQMCCQTNCVRKCTSKWPGIPPFFPPQPPHLPIVRPPDA</sequence>
<organism evidence="2 3">
    <name type="scientific">Pleurodeles waltl</name>
    <name type="common">Iberian ribbed newt</name>
    <dbReference type="NCBI Taxonomy" id="8319"/>
    <lineage>
        <taxon>Eukaryota</taxon>
        <taxon>Metazoa</taxon>
        <taxon>Chordata</taxon>
        <taxon>Craniata</taxon>
        <taxon>Vertebrata</taxon>
        <taxon>Euteleostomi</taxon>
        <taxon>Amphibia</taxon>
        <taxon>Batrachia</taxon>
        <taxon>Caudata</taxon>
        <taxon>Salamandroidea</taxon>
        <taxon>Salamandridae</taxon>
        <taxon>Pleurodelinae</taxon>
        <taxon>Pleurodeles</taxon>
    </lineage>
</organism>